<dbReference type="FunCoup" id="A0A1E5RI23">
    <property type="interactions" value="780"/>
</dbReference>
<dbReference type="CDD" id="cd02961">
    <property type="entry name" value="PDI_a_family"/>
    <property type="match status" value="1"/>
</dbReference>
<dbReference type="AlphaFoldDB" id="A0A1E5RI23"/>
<feature type="domain" description="Thioredoxin" evidence="14">
    <location>
        <begin position="352"/>
        <end position="499"/>
    </location>
</feature>
<evidence type="ECO:0000256" key="9">
    <source>
        <dbReference type="ARBA" id="ARBA00023235"/>
    </source>
</evidence>
<keyword evidence="9 15" id="KW-0413">Isomerase</keyword>
<evidence type="ECO:0000256" key="10">
    <source>
        <dbReference type="ARBA" id="ARBA00023284"/>
    </source>
</evidence>
<evidence type="ECO:0000256" key="4">
    <source>
        <dbReference type="ARBA" id="ARBA00012723"/>
    </source>
</evidence>
<dbReference type="GO" id="GO:0003756">
    <property type="term" value="F:protein disulfide isomerase activity"/>
    <property type="evidence" value="ECO:0007669"/>
    <property type="project" value="UniProtKB-EC"/>
</dbReference>
<sequence length="543" mass="60908">MFMSKKFLLAGAAVLAAFNNVQAQQEAVAPENSDVVKLNSETFDSFIKTNSLILAEFFAPWCGHCKTLGPHYVEAASALKEFEIPLVQVDCTENQDLCMEQGIKGYPSLKVIRNGDALGASDYTGGRTATDIISYMKKQSLPAVSVFNNEKDLQAFMEKEQEVSPIVVNYDISEPNVNATFYYIADLLREEDYIFAALQNSSVSEDKSAISIQVPNQEPVSFDYSSLNVTNTTSVLNSLGDWLSVESKPYFGDVNAATYEPYMNAEIPLAYFFYTSDKERAKYTPFFEKLGKEYRGVMNFAGLDASKFGRHAENLNMKQQFPFFSIHDVVSDLKYGTAQLPDEKFVEGETKIKISEKAIAQFVEKFLDGKLEPIIKSEEIPTEQETNVTKIVGKNHDDIRYDEDRDVLIKYYAPWCGHCKRLVPIFENLADVYAADEEGQSKVVIGEIDATLNDVFDVDIQGFPTIVFYPAGSKNETPVVYSGPRTVESFISFISTNGNSGVDGFKILEAQRLAEEEQRLAEIEKLEAEDELEDDEEIEHDEL</sequence>
<dbReference type="Gene3D" id="3.40.30.10">
    <property type="entry name" value="Glutaredoxin"/>
    <property type="match status" value="4"/>
</dbReference>
<evidence type="ECO:0000256" key="13">
    <source>
        <dbReference type="SAM" id="SignalP"/>
    </source>
</evidence>
<feature type="region of interest" description="Disordered" evidence="12">
    <location>
        <begin position="524"/>
        <end position="543"/>
    </location>
</feature>
<dbReference type="CDD" id="cd02995">
    <property type="entry name" value="PDI_a_PDI_a'_C"/>
    <property type="match status" value="1"/>
</dbReference>
<dbReference type="InterPro" id="IPR013766">
    <property type="entry name" value="Thioredoxin_domain"/>
</dbReference>
<dbReference type="PANTHER" id="PTHR18929:SF132">
    <property type="entry name" value="PROTEIN DISULFIDE-ISOMERASE A3"/>
    <property type="match status" value="1"/>
</dbReference>
<dbReference type="PANTHER" id="PTHR18929">
    <property type="entry name" value="PROTEIN DISULFIDE ISOMERASE"/>
    <property type="match status" value="1"/>
</dbReference>
<dbReference type="Pfam" id="PF13848">
    <property type="entry name" value="Thioredoxin_6"/>
    <property type="match status" value="1"/>
</dbReference>
<reference evidence="16" key="1">
    <citation type="journal article" date="2016" name="Genome Announc.">
        <title>Genome sequences of three species of Hanseniaspora isolated from spontaneous wine fermentations.</title>
        <authorList>
            <person name="Sternes P.R."/>
            <person name="Lee D."/>
            <person name="Kutyna D.R."/>
            <person name="Borneman A.R."/>
        </authorList>
    </citation>
    <scope>NUCLEOTIDE SEQUENCE [LARGE SCALE GENOMIC DNA]</scope>
    <source>
        <strain evidence="16">AWRI3579</strain>
    </source>
</reference>
<evidence type="ECO:0000256" key="5">
    <source>
        <dbReference type="ARBA" id="ARBA00022729"/>
    </source>
</evidence>
<proteinExistence type="inferred from homology"/>
<dbReference type="CDD" id="cd02982">
    <property type="entry name" value="PDI_b'_family"/>
    <property type="match status" value="1"/>
</dbReference>
<dbReference type="GO" id="GO:0034976">
    <property type="term" value="P:response to endoplasmic reticulum stress"/>
    <property type="evidence" value="ECO:0007669"/>
    <property type="project" value="TreeGrafter"/>
</dbReference>
<evidence type="ECO:0000256" key="1">
    <source>
        <dbReference type="ARBA" id="ARBA00001182"/>
    </source>
</evidence>
<protein>
    <recommendedName>
        <fullName evidence="4">protein disulfide-isomerase</fullName>
        <ecNumber evidence="4">5.3.4.1</ecNumber>
    </recommendedName>
</protein>
<evidence type="ECO:0000256" key="2">
    <source>
        <dbReference type="ARBA" id="ARBA00004319"/>
    </source>
</evidence>
<organism evidence="15 16">
    <name type="scientific">Hanseniaspora osmophila</name>
    <dbReference type="NCBI Taxonomy" id="56408"/>
    <lineage>
        <taxon>Eukaryota</taxon>
        <taxon>Fungi</taxon>
        <taxon>Dikarya</taxon>
        <taxon>Ascomycota</taxon>
        <taxon>Saccharomycotina</taxon>
        <taxon>Saccharomycetes</taxon>
        <taxon>Saccharomycodales</taxon>
        <taxon>Saccharomycodaceae</taxon>
        <taxon>Hanseniaspora</taxon>
    </lineage>
</organism>
<feature type="chain" id="PRO_5009184756" description="protein disulfide-isomerase" evidence="13">
    <location>
        <begin position="24"/>
        <end position="543"/>
    </location>
</feature>
<evidence type="ECO:0000256" key="12">
    <source>
        <dbReference type="SAM" id="MobiDB-lite"/>
    </source>
</evidence>
<gene>
    <name evidence="15" type="ORF">AWRI3579_g1636</name>
</gene>
<dbReference type="InterPro" id="IPR017937">
    <property type="entry name" value="Thioredoxin_CS"/>
</dbReference>
<accession>A0A1E5RI23</accession>
<dbReference type="InParanoid" id="A0A1E5RI23"/>
<comment type="catalytic activity">
    <reaction evidence="1">
        <text>Catalyzes the rearrangement of -S-S- bonds in proteins.</text>
        <dbReference type="EC" id="5.3.4.1"/>
    </reaction>
</comment>
<evidence type="ECO:0000256" key="11">
    <source>
        <dbReference type="PIRSR" id="PIRSR605792-51"/>
    </source>
</evidence>
<dbReference type="EC" id="5.3.4.1" evidence="4"/>
<evidence type="ECO:0000313" key="16">
    <source>
        <dbReference type="Proteomes" id="UP000095728"/>
    </source>
</evidence>
<feature type="compositionally biased region" description="Acidic residues" evidence="12">
    <location>
        <begin position="527"/>
        <end position="543"/>
    </location>
</feature>
<comment type="similarity">
    <text evidence="3">Belongs to the protein disulfide isomerase family.</text>
</comment>
<dbReference type="EMBL" id="LPNM01000006">
    <property type="protein sequence ID" value="OEJ86534.1"/>
    <property type="molecule type" value="Genomic_DNA"/>
</dbReference>
<dbReference type="STRING" id="56408.A0A1E5RI23"/>
<dbReference type="Pfam" id="PF00085">
    <property type="entry name" value="Thioredoxin"/>
    <property type="match status" value="2"/>
</dbReference>
<dbReference type="InterPro" id="IPR036249">
    <property type="entry name" value="Thioredoxin-like_sf"/>
</dbReference>
<dbReference type="FunFam" id="3.40.30.10:FF:000017">
    <property type="entry name" value="Protein disulfide-isomerase A4"/>
    <property type="match status" value="1"/>
</dbReference>
<feature type="signal peptide" evidence="13">
    <location>
        <begin position="1"/>
        <end position="23"/>
    </location>
</feature>
<evidence type="ECO:0000313" key="15">
    <source>
        <dbReference type="EMBL" id="OEJ86534.1"/>
    </source>
</evidence>
<feature type="disulfide bond" description="Redox-active" evidence="11">
    <location>
        <begin position="62"/>
        <end position="65"/>
    </location>
</feature>
<dbReference type="InterPro" id="IPR005792">
    <property type="entry name" value="Prot_disulphide_isomerase"/>
</dbReference>
<keyword evidence="8 11" id="KW-1015">Disulfide bond</keyword>
<comment type="subcellular location">
    <subcellularLocation>
        <location evidence="2">Endoplasmic reticulum lumen</location>
    </subcellularLocation>
</comment>
<dbReference type="Proteomes" id="UP000095728">
    <property type="component" value="Unassembled WGS sequence"/>
</dbReference>
<keyword evidence="6" id="KW-0677">Repeat</keyword>
<keyword evidence="16" id="KW-1185">Reference proteome</keyword>
<keyword evidence="7" id="KW-0256">Endoplasmic reticulum</keyword>
<dbReference type="NCBIfam" id="TIGR01130">
    <property type="entry name" value="ER_PDI_fam"/>
    <property type="match status" value="1"/>
</dbReference>
<dbReference type="FunFam" id="3.40.30.10:FF:000139">
    <property type="entry name" value="Protein disulfide-isomerase"/>
    <property type="match status" value="1"/>
</dbReference>
<feature type="domain" description="Thioredoxin" evidence="14">
    <location>
        <begin position="12"/>
        <end position="141"/>
    </location>
</feature>
<dbReference type="GO" id="GO:0006457">
    <property type="term" value="P:protein folding"/>
    <property type="evidence" value="ECO:0007669"/>
    <property type="project" value="TreeGrafter"/>
</dbReference>
<evidence type="ECO:0000256" key="8">
    <source>
        <dbReference type="ARBA" id="ARBA00023157"/>
    </source>
</evidence>
<name>A0A1E5RI23_9ASCO</name>
<comment type="caution">
    <text evidence="15">The sequence shown here is derived from an EMBL/GenBank/DDBJ whole genome shotgun (WGS) entry which is preliminary data.</text>
</comment>
<dbReference type="OrthoDB" id="427280at2759"/>
<feature type="disulfide bond" description="Redox-active" evidence="11">
    <location>
        <begin position="416"/>
        <end position="419"/>
    </location>
</feature>
<dbReference type="PROSITE" id="PS00194">
    <property type="entry name" value="THIOREDOXIN_1"/>
    <property type="match status" value="2"/>
</dbReference>
<keyword evidence="5 13" id="KW-0732">Signal</keyword>
<dbReference type="PRINTS" id="PR00421">
    <property type="entry name" value="THIOREDOXIN"/>
</dbReference>
<keyword evidence="10 11" id="KW-0676">Redox-active center</keyword>
<evidence type="ECO:0000256" key="7">
    <source>
        <dbReference type="ARBA" id="ARBA00022824"/>
    </source>
</evidence>
<evidence type="ECO:0000256" key="6">
    <source>
        <dbReference type="ARBA" id="ARBA00022737"/>
    </source>
</evidence>
<evidence type="ECO:0000259" key="14">
    <source>
        <dbReference type="PROSITE" id="PS51352"/>
    </source>
</evidence>
<dbReference type="GO" id="GO:0005788">
    <property type="term" value="C:endoplasmic reticulum lumen"/>
    <property type="evidence" value="ECO:0007669"/>
    <property type="project" value="UniProtKB-SubCell"/>
</dbReference>
<evidence type="ECO:0000256" key="3">
    <source>
        <dbReference type="ARBA" id="ARBA00006347"/>
    </source>
</evidence>
<dbReference type="PROSITE" id="PS51352">
    <property type="entry name" value="THIOREDOXIN_2"/>
    <property type="match status" value="2"/>
</dbReference>
<dbReference type="SUPFAM" id="SSF52833">
    <property type="entry name" value="Thioredoxin-like"/>
    <property type="match status" value="4"/>
</dbReference>